<evidence type="ECO:0000256" key="1">
    <source>
        <dbReference type="ARBA" id="ARBA00004651"/>
    </source>
</evidence>
<dbReference type="InterPro" id="IPR050297">
    <property type="entry name" value="LipidA_mod_glycosyltrf_83"/>
</dbReference>
<keyword evidence="7 8" id="KW-0472">Membrane</keyword>
<feature type="transmembrane region" description="Helical" evidence="8">
    <location>
        <begin position="307"/>
        <end position="326"/>
    </location>
</feature>
<feature type="transmembrane region" description="Helical" evidence="8">
    <location>
        <begin position="153"/>
        <end position="171"/>
    </location>
</feature>
<proteinExistence type="predicted"/>
<dbReference type="EMBL" id="CP036269">
    <property type="protein sequence ID" value="QDT40433.1"/>
    <property type="molecule type" value="Genomic_DNA"/>
</dbReference>
<feature type="transmembrane region" description="Helical" evidence="8">
    <location>
        <begin position="130"/>
        <end position="147"/>
    </location>
</feature>
<evidence type="ECO:0000313" key="9">
    <source>
        <dbReference type="EMBL" id="QDT40433.1"/>
    </source>
</evidence>
<evidence type="ECO:0000256" key="2">
    <source>
        <dbReference type="ARBA" id="ARBA00022475"/>
    </source>
</evidence>
<evidence type="ECO:0000256" key="3">
    <source>
        <dbReference type="ARBA" id="ARBA00022676"/>
    </source>
</evidence>
<name>A0A517R9I0_9PLAN</name>
<evidence type="ECO:0000256" key="5">
    <source>
        <dbReference type="ARBA" id="ARBA00022692"/>
    </source>
</evidence>
<keyword evidence="3" id="KW-0328">Glycosyltransferase</keyword>
<dbReference type="AlphaFoldDB" id="A0A517R9I0"/>
<keyword evidence="10" id="KW-1185">Reference proteome</keyword>
<evidence type="ECO:0000256" key="6">
    <source>
        <dbReference type="ARBA" id="ARBA00022989"/>
    </source>
</evidence>
<organism evidence="9 10">
    <name type="scientific">Gimesia alba</name>
    <dbReference type="NCBI Taxonomy" id="2527973"/>
    <lineage>
        <taxon>Bacteria</taxon>
        <taxon>Pseudomonadati</taxon>
        <taxon>Planctomycetota</taxon>
        <taxon>Planctomycetia</taxon>
        <taxon>Planctomycetales</taxon>
        <taxon>Planctomycetaceae</taxon>
        <taxon>Gimesia</taxon>
    </lineage>
</organism>
<dbReference type="SUPFAM" id="SSF48452">
    <property type="entry name" value="TPR-like"/>
    <property type="match status" value="1"/>
</dbReference>
<accession>A0A517R9I0</accession>
<dbReference type="InterPro" id="IPR011990">
    <property type="entry name" value="TPR-like_helical_dom_sf"/>
</dbReference>
<keyword evidence="6 8" id="KW-1133">Transmembrane helix</keyword>
<dbReference type="PANTHER" id="PTHR33908:SF11">
    <property type="entry name" value="MEMBRANE PROTEIN"/>
    <property type="match status" value="1"/>
</dbReference>
<evidence type="ECO:0000256" key="8">
    <source>
        <dbReference type="SAM" id="Phobius"/>
    </source>
</evidence>
<sequence length="864" mass="98419">MKSALSSMIRSPKTGLIALLIVFSSLAVARWNQLYFFTPDSARYVMMAKSLVSGAGYRLIDTPGEPLYAHRPPGMSLLLSPAALIAPYNILLAKATVLLTALALITLLYLYVMRLQEPSPDADPRHSRHFYWPAFLIAFLIAINPYTLFFSTIVMSEIPFMACSLAILFLLANRQDRPGKTDLLLFTGLLVFLPFLRTIGIALVLAVGCWAIIRRQRWPWLSGVACSLLATGIWMVRNSALEHSGYASVALKELQSQGIVGTLMSIMQRCTTHFESFCQKLFPDMPGSTPRYTRMILDENALLPGPTWIYLAIGALVLILSCYGMLKRRQQGGTVALLYLIFSLGILSLWPWMQQRFTLPLIPVALAFIPAGWNAFVGHIEVARPMTRKVSLAMFSILLLLYCGWQIKTDASLISANLKMISQANQFYTDQLPPNQFSHWNAAGDWIKQHTRPDSRLITRRADVATTGQRYQRLNFFETTNAEKLHQAIQDFSANYLVTFSRDTVSAFPWHLLDQDLVYRMTPVYDEQGVMILKLEPNRTGTIRQEYWNADDSLKIAKKAIERFPHRLSFQVAFTQQLFEAGHYAELIEYVEQLQEQKIEDVRLTNLLAWSYIKTKRYQKAIREFERAFSMPDQKMLRRDLVQGINLAQETLQASYQPTSEKQPSEDVIENKDLQLAKTYLRLSYIQKAEQILSEALNQPASYQNHQAELHTLLAKVYLAEGRKTEALAQLDLAFQSGNSEARQLLDMLELEARVEVFLKNRENNHDDKSTQQTTVILQELGALAQFYANTGVPGKALSLIERANTCLPNEPQLLKLLLKYQLFYALIPEAEETLLQLRKLAPHDPDLAERAEMIEWRKQTPRF</sequence>
<feature type="transmembrane region" description="Helical" evidence="8">
    <location>
        <begin position="359"/>
        <end position="378"/>
    </location>
</feature>
<dbReference type="OrthoDB" id="218526at2"/>
<dbReference type="GO" id="GO:0009103">
    <property type="term" value="P:lipopolysaccharide biosynthetic process"/>
    <property type="evidence" value="ECO:0007669"/>
    <property type="project" value="UniProtKB-ARBA"/>
</dbReference>
<dbReference type="Gene3D" id="1.25.40.10">
    <property type="entry name" value="Tetratricopeptide repeat domain"/>
    <property type="match status" value="2"/>
</dbReference>
<dbReference type="Pfam" id="PF13181">
    <property type="entry name" value="TPR_8"/>
    <property type="match status" value="1"/>
</dbReference>
<feature type="transmembrane region" description="Helical" evidence="8">
    <location>
        <begin position="390"/>
        <end position="407"/>
    </location>
</feature>
<feature type="transmembrane region" description="Helical" evidence="8">
    <location>
        <begin position="183"/>
        <end position="213"/>
    </location>
</feature>
<feature type="transmembrane region" description="Helical" evidence="8">
    <location>
        <begin position="333"/>
        <end position="353"/>
    </location>
</feature>
<reference evidence="9 10" key="1">
    <citation type="submission" date="2019-02" db="EMBL/GenBank/DDBJ databases">
        <title>Deep-cultivation of Planctomycetes and their phenomic and genomic characterization uncovers novel biology.</title>
        <authorList>
            <person name="Wiegand S."/>
            <person name="Jogler M."/>
            <person name="Boedeker C."/>
            <person name="Pinto D."/>
            <person name="Vollmers J."/>
            <person name="Rivas-Marin E."/>
            <person name="Kohn T."/>
            <person name="Peeters S.H."/>
            <person name="Heuer A."/>
            <person name="Rast P."/>
            <person name="Oberbeckmann S."/>
            <person name="Bunk B."/>
            <person name="Jeske O."/>
            <person name="Meyerdierks A."/>
            <person name="Storesund J.E."/>
            <person name="Kallscheuer N."/>
            <person name="Luecker S."/>
            <person name="Lage O.M."/>
            <person name="Pohl T."/>
            <person name="Merkel B.J."/>
            <person name="Hornburger P."/>
            <person name="Mueller R.-W."/>
            <person name="Bruemmer F."/>
            <person name="Labrenz M."/>
            <person name="Spormann A.M."/>
            <person name="Op den Camp H."/>
            <person name="Overmann J."/>
            <person name="Amann R."/>
            <person name="Jetten M.S.M."/>
            <person name="Mascher T."/>
            <person name="Medema M.H."/>
            <person name="Devos D.P."/>
            <person name="Kaster A.-K."/>
            <person name="Ovreas L."/>
            <person name="Rohde M."/>
            <person name="Galperin M.Y."/>
            <person name="Jogler C."/>
        </authorList>
    </citation>
    <scope>NUCLEOTIDE SEQUENCE [LARGE SCALE GENOMIC DNA]</scope>
    <source>
        <strain evidence="9 10">Pan241w</strain>
    </source>
</reference>
<evidence type="ECO:0000256" key="7">
    <source>
        <dbReference type="ARBA" id="ARBA00023136"/>
    </source>
</evidence>
<dbReference type="Proteomes" id="UP000317171">
    <property type="component" value="Chromosome"/>
</dbReference>
<dbReference type="KEGG" id="gaz:Pan241w_04900"/>
<keyword evidence="4" id="KW-0808">Transferase</keyword>
<dbReference type="InterPro" id="IPR019734">
    <property type="entry name" value="TPR_rpt"/>
</dbReference>
<keyword evidence="5 8" id="KW-0812">Transmembrane</keyword>
<gene>
    <name evidence="9" type="ORF">Pan241w_04900</name>
</gene>
<feature type="transmembrane region" description="Helical" evidence="8">
    <location>
        <begin position="85"/>
        <end position="110"/>
    </location>
</feature>
<dbReference type="PANTHER" id="PTHR33908">
    <property type="entry name" value="MANNOSYLTRANSFERASE YKCB-RELATED"/>
    <property type="match status" value="1"/>
</dbReference>
<evidence type="ECO:0000256" key="4">
    <source>
        <dbReference type="ARBA" id="ARBA00022679"/>
    </source>
</evidence>
<dbReference type="GO" id="GO:0005886">
    <property type="term" value="C:plasma membrane"/>
    <property type="evidence" value="ECO:0007669"/>
    <property type="project" value="UniProtKB-SubCell"/>
</dbReference>
<evidence type="ECO:0000313" key="10">
    <source>
        <dbReference type="Proteomes" id="UP000317171"/>
    </source>
</evidence>
<dbReference type="GO" id="GO:0016763">
    <property type="term" value="F:pentosyltransferase activity"/>
    <property type="evidence" value="ECO:0007669"/>
    <property type="project" value="TreeGrafter"/>
</dbReference>
<comment type="subcellular location">
    <subcellularLocation>
        <location evidence="1">Cell membrane</location>
        <topology evidence="1">Multi-pass membrane protein</topology>
    </subcellularLocation>
</comment>
<protein>
    <submittedName>
        <fullName evidence="9">Anaphase-promoting complex, cyclosome, subunit 3</fullName>
    </submittedName>
</protein>
<keyword evidence="2" id="KW-1003">Cell membrane</keyword>